<comment type="caution">
    <text evidence="7">The sequence shown here is derived from an EMBL/GenBank/DDBJ whole genome shotgun (WGS) entry which is preliminary data.</text>
</comment>
<dbReference type="InterPro" id="IPR037027">
    <property type="entry name" value="YqgF/RNaseH-like_dom_sf"/>
</dbReference>
<keyword evidence="1 5" id="KW-0963">Cytoplasm</keyword>
<dbReference type="RefSeq" id="WP_110022615.1">
    <property type="nucleotide sequence ID" value="NZ_PDNZ01000002.1"/>
</dbReference>
<dbReference type="Gene3D" id="3.30.420.140">
    <property type="entry name" value="YqgF/RNase H-like domain"/>
    <property type="match status" value="1"/>
</dbReference>
<comment type="subcellular location">
    <subcellularLocation>
        <location evidence="5">Cytoplasm</location>
    </subcellularLocation>
</comment>
<dbReference type="EC" id="3.1.-.-" evidence="5"/>
<keyword evidence="8" id="KW-1185">Reference proteome</keyword>
<name>A0A317TB07_9CHLB</name>
<keyword evidence="3 5" id="KW-0540">Nuclease</keyword>
<dbReference type="OrthoDB" id="9796140at2"/>
<evidence type="ECO:0000256" key="2">
    <source>
        <dbReference type="ARBA" id="ARBA00022517"/>
    </source>
</evidence>
<keyword evidence="2 5" id="KW-0690">Ribosome biogenesis</keyword>
<keyword evidence="4 5" id="KW-0378">Hydrolase</keyword>
<dbReference type="GO" id="GO:0000967">
    <property type="term" value="P:rRNA 5'-end processing"/>
    <property type="evidence" value="ECO:0007669"/>
    <property type="project" value="UniProtKB-UniRule"/>
</dbReference>
<proteinExistence type="inferred from homology"/>
<dbReference type="PANTHER" id="PTHR33317:SF4">
    <property type="entry name" value="POLYNUCLEOTIDYL TRANSFERASE, RIBONUCLEASE H-LIKE SUPERFAMILY PROTEIN"/>
    <property type="match status" value="1"/>
</dbReference>
<dbReference type="Proteomes" id="UP000246278">
    <property type="component" value="Unassembled WGS sequence"/>
</dbReference>
<protein>
    <recommendedName>
        <fullName evidence="5">Putative pre-16S rRNA nuclease</fullName>
        <ecNumber evidence="5">3.1.-.-</ecNumber>
    </recommendedName>
</protein>
<organism evidence="7 8">
    <name type="scientific">Prosthecochloris marina</name>
    <dbReference type="NCBI Taxonomy" id="2017681"/>
    <lineage>
        <taxon>Bacteria</taxon>
        <taxon>Pseudomonadati</taxon>
        <taxon>Chlorobiota</taxon>
        <taxon>Chlorobiia</taxon>
        <taxon>Chlorobiales</taxon>
        <taxon>Chlorobiaceae</taxon>
        <taxon>Prosthecochloris</taxon>
    </lineage>
</organism>
<dbReference type="GO" id="GO:0005829">
    <property type="term" value="C:cytosol"/>
    <property type="evidence" value="ECO:0007669"/>
    <property type="project" value="TreeGrafter"/>
</dbReference>
<dbReference type="GO" id="GO:0016788">
    <property type="term" value="F:hydrolase activity, acting on ester bonds"/>
    <property type="evidence" value="ECO:0007669"/>
    <property type="project" value="UniProtKB-UniRule"/>
</dbReference>
<reference evidence="8" key="1">
    <citation type="submission" date="2017-10" db="EMBL/GenBank/DDBJ databases">
        <authorList>
            <person name="Gaisin V.A."/>
            <person name="Rysina M.S."/>
            <person name="Grouzdev D.S."/>
        </authorList>
    </citation>
    <scope>NUCLEOTIDE SEQUENCE [LARGE SCALE GENOMIC DNA]</scope>
    <source>
        <strain evidence="8">V1</strain>
    </source>
</reference>
<dbReference type="SUPFAM" id="SSF53098">
    <property type="entry name" value="Ribonuclease H-like"/>
    <property type="match status" value="1"/>
</dbReference>
<dbReference type="NCBIfam" id="TIGR00250">
    <property type="entry name" value="RNAse_H_YqgF"/>
    <property type="match status" value="1"/>
</dbReference>
<evidence type="ECO:0000256" key="5">
    <source>
        <dbReference type="HAMAP-Rule" id="MF_00651"/>
    </source>
</evidence>
<gene>
    <name evidence="7" type="ORF">CR164_03955</name>
</gene>
<dbReference type="InterPro" id="IPR012337">
    <property type="entry name" value="RNaseH-like_sf"/>
</dbReference>
<comment type="similarity">
    <text evidence="5">Belongs to the YqgF HJR family.</text>
</comment>
<dbReference type="PANTHER" id="PTHR33317">
    <property type="entry name" value="POLYNUCLEOTIDYL TRANSFERASE, RIBONUCLEASE H-LIKE SUPERFAMILY PROTEIN"/>
    <property type="match status" value="1"/>
</dbReference>
<evidence type="ECO:0000256" key="4">
    <source>
        <dbReference type="ARBA" id="ARBA00022801"/>
    </source>
</evidence>
<feature type="domain" description="YqgF/RNase H-like" evidence="6">
    <location>
        <begin position="7"/>
        <end position="105"/>
    </location>
</feature>
<evidence type="ECO:0000313" key="7">
    <source>
        <dbReference type="EMBL" id="PWW82901.1"/>
    </source>
</evidence>
<comment type="function">
    <text evidence="5">Could be a nuclease involved in processing of the 5'-end of pre-16S rRNA.</text>
</comment>
<dbReference type="HAMAP" id="MF_00651">
    <property type="entry name" value="Nuclease_YqgF"/>
    <property type="match status" value="1"/>
</dbReference>
<dbReference type="EMBL" id="PDNZ01000002">
    <property type="protein sequence ID" value="PWW82901.1"/>
    <property type="molecule type" value="Genomic_DNA"/>
</dbReference>
<dbReference type="Pfam" id="PF03652">
    <property type="entry name" value="RuvX"/>
    <property type="match status" value="1"/>
</dbReference>
<dbReference type="InterPro" id="IPR005227">
    <property type="entry name" value="YqgF"/>
</dbReference>
<dbReference type="InterPro" id="IPR006641">
    <property type="entry name" value="YqgF/RNaseH-like_dom"/>
</dbReference>
<dbReference type="SMART" id="SM00732">
    <property type="entry name" value="YqgFc"/>
    <property type="match status" value="1"/>
</dbReference>
<dbReference type="GO" id="GO:0004518">
    <property type="term" value="F:nuclease activity"/>
    <property type="evidence" value="ECO:0007669"/>
    <property type="project" value="UniProtKB-KW"/>
</dbReference>
<evidence type="ECO:0000256" key="1">
    <source>
        <dbReference type="ARBA" id="ARBA00022490"/>
    </source>
</evidence>
<evidence type="ECO:0000259" key="6">
    <source>
        <dbReference type="SMART" id="SM00732"/>
    </source>
</evidence>
<sequence length="142" mass="15523">MGEKTKKRIFAIDYGTKRIGLAKSDPFGNFAQPVGTFPPEKITTVLSSLLLNDPAAKIIVGYPLNSDGTKNRMTGVVDCFIEELKKVFPDLPVETIDEHGSSRHAGKLLVESGLSRRKRQQKGRLDCAAACLLLQTYLESSG</sequence>
<evidence type="ECO:0000256" key="3">
    <source>
        <dbReference type="ARBA" id="ARBA00022722"/>
    </source>
</evidence>
<accession>A0A317TB07</accession>
<dbReference type="AlphaFoldDB" id="A0A317TB07"/>
<evidence type="ECO:0000313" key="8">
    <source>
        <dbReference type="Proteomes" id="UP000246278"/>
    </source>
</evidence>
<dbReference type="CDD" id="cd16964">
    <property type="entry name" value="YqgF"/>
    <property type="match status" value="1"/>
</dbReference>